<dbReference type="Pfam" id="PF07535">
    <property type="entry name" value="zf-DBF"/>
    <property type="match status" value="1"/>
</dbReference>
<organism evidence="7 8">
    <name type="scientific">Paragonimus westermani</name>
    <dbReference type="NCBI Taxonomy" id="34504"/>
    <lineage>
        <taxon>Eukaryota</taxon>
        <taxon>Metazoa</taxon>
        <taxon>Spiralia</taxon>
        <taxon>Lophotrochozoa</taxon>
        <taxon>Platyhelminthes</taxon>
        <taxon>Trematoda</taxon>
        <taxon>Digenea</taxon>
        <taxon>Plagiorchiida</taxon>
        <taxon>Troglotremata</taxon>
        <taxon>Troglotrematidae</taxon>
        <taxon>Paragonimus</taxon>
    </lineage>
</organism>
<dbReference type="GO" id="GO:0008270">
    <property type="term" value="F:zinc ion binding"/>
    <property type="evidence" value="ECO:0007669"/>
    <property type="project" value="UniProtKB-KW"/>
</dbReference>
<evidence type="ECO:0000313" key="8">
    <source>
        <dbReference type="Proteomes" id="UP000699462"/>
    </source>
</evidence>
<dbReference type="InterPro" id="IPR038545">
    <property type="entry name" value="Znf_DBF_sf"/>
</dbReference>
<feature type="region of interest" description="Disordered" evidence="5">
    <location>
        <begin position="951"/>
        <end position="987"/>
    </location>
</feature>
<feature type="compositionally biased region" description="Polar residues" evidence="5">
    <location>
        <begin position="798"/>
        <end position="817"/>
    </location>
</feature>
<dbReference type="PROSITE" id="PS51265">
    <property type="entry name" value="ZF_DBF4"/>
    <property type="match status" value="1"/>
</dbReference>
<name>A0A8T0DWI5_9TREM</name>
<dbReference type="GO" id="GO:0003676">
    <property type="term" value="F:nucleic acid binding"/>
    <property type="evidence" value="ECO:0007669"/>
    <property type="project" value="InterPro"/>
</dbReference>
<evidence type="ECO:0000313" key="7">
    <source>
        <dbReference type="EMBL" id="KAF8572295.1"/>
    </source>
</evidence>
<dbReference type="InterPro" id="IPR006572">
    <property type="entry name" value="Znf_DBF"/>
</dbReference>
<evidence type="ECO:0000256" key="1">
    <source>
        <dbReference type="ARBA" id="ARBA00022723"/>
    </source>
</evidence>
<keyword evidence="8" id="KW-1185">Reference proteome</keyword>
<dbReference type="GO" id="GO:0043539">
    <property type="term" value="F:protein serine/threonine kinase activator activity"/>
    <property type="evidence" value="ECO:0007669"/>
    <property type="project" value="TreeGrafter"/>
</dbReference>
<feature type="compositionally biased region" description="Polar residues" evidence="5">
    <location>
        <begin position="363"/>
        <end position="373"/>
    </location>
</feature>
<dbReference type="SMART" id="SM00586">
    <property type="entry name" value="ZnF_DBF"/>
    <property type="match status" value="1"/>
</dbReference>
<feature type="compositionally biased region" description="Polar residues" evidence="5">
    <location>
        <begin position="241"/>
        <end position="255"/>
    </location>
</feature>
<feature type="region of interest" description="Disordered" evidence="5">
    <location>
        <begin position="1001"/>
        <end position="1025"/>
    </location>
</feature>
<feature type="region of interest" description="Disordered" evidence="5">
    <location>
        <begin position="359"/>
        <end position="384"/>
    </location>
</feature>
<sequence length="1179" mass="128990">MAENKHLLVYEVSMGFGKPDPKSMAWKRRSGRLDCPHLYLNEYPVFHLETDLIGTSRARSRLTSPAVVNRMAPLSGKKIFMHYDPGTLPDEHLENVLRKLKADLVDFFSRDIHYIITNRASNRLPQDSPQSTTTHTQPIEAISVNSTAVKPGLDGVLASTSFQTPIGLKTPLLSSGKPANPAVTRGKAMLLAARKAILIEPLKRPTSVESRPSMVLHQLQPTNSSDALTRPSPDAARSTKHGSSPSPTNGVNTPNDLLTRARRLGIRILTVDSVVKWIRNLPSDVQLYIQSAEHADSEELQAELSADPERDRIGQVRLLVTPCIKIIDLSYQSRPLYMDRTDYLPGLWNLLNRQTSKLKDTGVTDTSSPQTTAGGSGSVPAASLGWLTPQVPATGTTAAHSILSRQSGRHKRKDRIAAGKLRAQPKDSQPLQRSASVPVKINDPTDRLKATGEEEPSGYCECCSIAFPNLLEHLHCADHQQFANNTENYRLLDDVLCKLPSLQDFLTSESTRRRLAQTGRHTSSAHKKRHPSGSKTGRIGTLKSPVISVSHTCSGHESNEVIDGRAASVGDPPPLLEILPSTLNTDQFNPVTSVPAVSLPCPPCLKSIGRSLTCSPSDHVERVLLFSDDEDVDGDVGEEFEQIKQDVLVKQSCSTTVSSGHEVQQYPTETQFSLIEPVSTVASLHENVQLKLDAAPQPGDECICVSTLQQCVDAWQSVCNQVYVSDHFKRGTQVSSTDLVTSESPVLERFHVRCNLCNRVHIPTSLSPELGLRVHSLLGCGHRLDGVGCRGFPQSLLSSNRSASDTMSSLTDSNSKPSSDHPVAVLPPVHTSNSPHGHAEYVASNSPVFGNKAAATLLCRSPDQSLPTSPMCEQSYEKENSPVYVATPEVIISTPRIPLESVGFDTLDVEDMDNSVSRSPSMHSDTTRDRKSLSWLLNSASFEAKLPIEDHVNENPSSHGELFKINKSTKTRSIKQSNNCSPLRNSSTEGLSLCDLPVLKHAKPNASKQPPTKKTGHSPKHKRTKKCINKKKSPNLVCVTPHRTPRLAAQVARESISLSVRALFSPSSMDRYADRAPEWLFSPRLSPLKRSAVNSSRLMPTASQLTFSPNSAKQRRSRQLCGLSRRPVLFPDSPTSSSDTFDGYTARCDGSFPLVRKRTFSVHNMPPTFIDPPNCTSDG</sequence>
<feature type="region of interest" description="Disordered" evidence="5">
    <location>
        <begin position="207"/>
        <end position="255"/>
    </location>
</feature>
<keyword evidence="3" id="KW-0862">Zinc</keyword>
<dbReference type="OrthoDB" id="21380at2759"/>
<accession>A0A8T0DWI5</accession>
<gene>
    <name evidence="7" type="ORF">P879_00121</name>
</gene>
<feature type="compositionally biased region" description="Basic residues" evidence="5">
    <location>
        <begin position="523"/>
        <end position="532"/>
    </location>
</feature>
<evidence type="ECO:0000256" key="3">
    <source>
        <dbReference type="ARBA" id="ARBA00022833"/>
    </source>
</evidence>
<dbReference type="GO" id="GO:1901987">
    <property type="term" value="P:regulation of cell cycle phase transition"/>
    <property type="evidence" value="ECO:0007669"/>
    <property type="project" value="TreeGrafter"/>
</dbReference>
<reference evidence="7 8" key="1">
    <citation type="submission" date="2019-07" db="EMBL/GenBank/DDBJ databases">
        <title>Annotation for the trematode Paragonimus westermani.</title>
        <authorList>
            <person name="Choi Y.-J."/>
        </authorList>
    </citation>
    <scope>NUCLEOTIDE SEQUENCE [LARGE SCALE GENOMIC DNA]</scope>
    <source>
        <strain evidence="7">180907_Pwestermani</strain>
    </source>
</reference>
<evidence type="ECO:0000256" key="4">
    <source>
        <dbReference type="PROSITE-ProRule" id="PRU00600"/>
    </source>
</evidence>
<evidence type="ECO:0000256" key="5">
    <source>
        <dbReference type="SAM" id="MobiDB-lite"/>
    </source>
</evidence>
<protein>
    <recommendedName>
        <fullName evidence="6">DBF4-type domain-containing protein</fullName>
    </recommendedName>
</protein>
<dbReference type="PANTHER" id="PTHR15375">
    <property type="entry name" value="ACTIVATOR OF S-PHASE KINASE-RELATED"/>
    <property type="match status" value="1"/>
</dbReference>
<feature type="region of interest" description="Disordered" evidence="5">
    <location>
        <begin position="510"/>
        <end position="541"/>
    </location>
</feature>
<proteinExistence type="predicted"/>
<feature type="domain" description="DBF4-type" evidence="6">
    <location>
        <begin position="453"/>
        <end position="502"/>
    </location>
</feature>
<comment type="caution">
    <text evidence="7">The sequence shown here is derived from an EMBL/GenBank/DDBJ whole genome shotgun (WGS) entry which is preliminary data.</text>
</comment>
<feature type="region of interest" description="Disordered" evidence="5">
    <location>
        <begin position="399"/>
        <end position="435"/>
    </location>
</feature>
<dbReference type="GO" id="GO:0010571">
    <property type="term" value="P:positive regulation of nuclear cell cycle DNA replication"/>
    <property type="evidence" value="ECO:0007669"/>
    <property type="project" value="TreeGrafter"/>
</dbReference>
<dbReference type="PANTHER" id="PTHR15375:SF26">
    <property type="entry name" value="PROTEIN CHIFFON"/>
    <property type="match status" value="1"/>
</dbReference>
<feature type="compositionally biased region" description="Polar residues" evidence="5">
    <location>
        <begin position="974"/>
        <end position="987"/>
    </location>
</feature>
<dbReference type="EMBL" id="JTDF01000089">
    <property type="protein sequence ID" value="KAF8572295.1"/>
    <property type="molecule type" value="Genomic_DNA"/>
</dbReference>
<evidence type="ECO:0000259" key="6">
    <source>
        <dbReference type="PROSITE" id="PS51265"/>
    </source>
</evidence>
<keyword evidence="2 4" id="KW-0863">Zinc-finger</keyword>
<evidence type="ECO:0000256" key="2">
    <source>
        <dbReference type="ARBA" id="ARBA00022771"/>
    </source>
</evidence>
<feature type="compositionally biased region" description="Basic residues" evidence="5">
    <location>
        <begin position="1014"/>
        <end position="1025"/>
    </location>
</feature>
<feature type="region of interest" description="Disordered" evidence="5">
    <location>
        <begin position="798"/>
        <end position="823"/>
    </location>
</feature>
<dbReference type="AlphaFoldDB" id="A0A8T0DWI5"/>
<keyword evidence="1" id="KW-0479">Metal-binding</keyword>
<feature type="compositionally biased region" description="Polar residues" evidence="5">
    <location>
        <begin position="426"/>
        <end position="435"/>
    </location>
</feature>
<dbReference type="Gene3D" id="6.10.250.3410">
    <property type="entry name" value="DBF zinc finger"/>
    <property type="match status" value="1"/>
</dbReference>
<dbReference type="InterPro" id="IPR051590">
    <property type="entry name" value="Replication_Regulatory_Kinase"/>
</dbReference>
<dbReference type="GO" id="GO:0031431">
    <property type="term" value="C:Dbf4-dependent protein kinase complex"/>
    <property type="evidence" value="ECO:0007669"/>
    <property type="project" value="TreeGrafter"/>
</dbReference>
<dbReference type="Proteomes" id="UP000699462">
    <property type="component" value="Unassembled WGS sequence"/>
</dbReference>